<reference evidence="2 3" key="1">
    <citation type="journal article" date="2020" name="IScience">
        <title>Genome Sequencing of the Endangered Kingdonia uniflora (Circaeasteraceae, Ranunculales) Reveals Potential Mechanisms of Evolutionary Specialization.</title>
        <authorList>
            <person name="Sun Y."/>
            <person name="Deng T."/>
            <person name="Zhang A."/>
            <person name="Moore M.J."/>
            <person name="Landis J.B."/>
            <person name="Lin N."/>
            <person name="Zhang H."/>
            <person name="Zhang X."/>
            <person name="Huang J."/>
            <person name="Zhang X."/>
            <person name="Sun H."/>
            <person name="Wang H."/>
        </authorList>
    </citation>
    <scope>NUCLEOTIDE SEQUENCE [LARGE SCALE GENOMIC DNA]</scope>
    <source>
        <strain evidence="2">TB1705</strain>
        <tissue evidence="2">Leaf</tissue>
    </source>
</reference>
<protein>
    <recommendedName>
        <fullName evidence="1">DUF8040 domain-containing protein</fullName>
    </recommendedName>
</protein>
<dbReference type="Pfam" id="PF26138">
    <property type="entry name" value="DUF8040"/>
    <property type="match status" value="1"/>
</dbReference>
<keyword evidence="3" id="KW-1185">Reference proteome</keyword>
<proteinExistence type="predicted"/>
<comment type="caution">
    <text evidence="2">The sequence shown here is derived from an EMBL/GenBank/DDBJ whole genome shotgun (WGS) entry which is preliminary data.</text>
</comment>
<organism evidence="2 3">
    <name type="scientific">Kingdonia uniflora</name>
    <dbReference type="NCBI Taxonomy" id="39325"/>
    <lineage>
        <taxon>Eukaryota</taxon>
        <taxon>Viridiplantae</taxon>
        <taxon>Streptophyta</taxon>
        <taxon>Embryophyta</taxon>
        <taxon>Tracheophyta</taxon>
        <taxon>Spermatophyta</taxon>
        <taxon>Magnoliopsida</taxon>
        <taxon>Ranunculales</taxon>
        <taxon>Circaeasteraceae</taxon>
        <taxon>Kingdonia</taxon>
    </lineage>
</organism>
<dbReference type="OrthoDB" id="1921318at2759"/>
<evidence type="ECO:0000259" key="1">
    <source>
        <dbReference type="Pfam" id="PF26138"/>
    </source>
</evidence>
<accession>A0A7J7N8N6</accession>
<dbReference type="InterPro" id="IPR058353">
    <property type="entry name" value="DUF8040"/>
</dbReference>
<evidence type="ECO:0000313" key="2">
    <source>
        <dbReference type="EMBL" id="KAF6163392.1"/>
    </source>
</evidence>
<dbReference type="EMBL" id="JACGCM010000981">
    <property type="protein sequence ID" value="KAF6163392.1"/>
    <property type="molecule type" value="Genomic_DNA"/>
</dbReference>
<dbReference type="PANTHER" id="PTHR22930:SF259">
    <property type="entry name" value="OS08G0106900 PROTEIN"/>
    <property type="match status" value="1"/>
</dbReference>
<dbReference type="InterPro" id="IPR045249">
    <property type="entry name" value="HARBI1-like"/>
</dbReference>
<gene>
    <name evidence="2" type="ORF">GIB67_029241</name>
</gene>
<name>A0A7J7N8N6_9MAGN</name>
<evidence type="ECO:0000313" key="3">
    <source>
        <dbReference type="Proteomes" id="UP000541444"/>
    </source>
</evidence>
<dbReference type="Proteomes" id="UP000541444">
    <property type="component" value="Unassembled WGS sequence"/>
</dbReference>
<dbReference type="AlphaFoldDB" id="A0A7J7N8N6"/>
<feature type="domain" description="DUF8040" evidence="1">
    <location>
        <begin position="1"/>
        <end position="76"/>
    </location>
</feature>
<sequence length="247" mass="28225">MYNMMRIDPNSFRSLVAHFRDIGLLKDSMHIDVEEKLAIFMHIIAHKMSNQAENSRFQHSAATTSKIFHEVLDAMMIFQKKMIVPPKFDQLPGPITHHKILREGTFKGAAGAIDGTLISTSIAKDDKTPYRGRGGGECFQNVMAICDFNMMFTYVVAGWEEVAHDTRVLSETLVNSLLHQLVKEDFIVAPNQSPNMRKVMDFSIGLMMSRVMMHHLPLVLPLVPLQLLESWRTSSKWTLLFQRPRLK</sequence>
<dbReference type="PANTHER" id="PTHR22930">
    <property type="match status" value="1"/>
</dbReference>